<evidence type="ECO:0000259" key="1">
    <source>
        <dbReference type="PROSITE" id="PS51387"/>
    </source>
</evidence>
<dbReference type="AlphaFoldDB" id="A0A8J3MTW1"/>
<keyword evidence="3" id="KW-1185">Reference proteome</keyword>
<dbReference type="InterPro" id="IPR002346">
    <property type="entry name" value="Mopterin_DH_FAD-bd"/>
</dbReference>
<reference evidence="2" key="1">
    <citation type="submission" date="2020-10" db="EMBL/GenBank/DDBJ databases">
        <title>Taxonomic study of unclassified bacteria belonging to the class Ktedonobacteria.</title>
        <authorList>
            <person name="Yabe S."/>
            <person name="Wang C.M."/>
            <person name="Zheng Y."/>
            <person name="Sakai Y."/>
            <person name="Cavaletti L."/>
            <person name="Monciardini P."/>
            <person name="Donadio S."/>
        </authorList>
    </citation>
    <scope>NUCLEOTIDE SEQUENCE</scope>
    <source>
        <strain evidence="2">SOSP1-1</strain>
    </source>
</reference>
<dbReference type="InterPro" id="IPR036318">
    <property type="entry name" value="FAD-bd_PCMH-like_sf"/>
</dbReference>
<dbReference type="SUPFAM" id="SSF56176">
    <property type="entry name" value="FAD-binding/transporter-associated domain-like"/>
    <property type="match status" value="1"/>
</dbReference>
<evidence type="ECO:0000313" key="2">
    <source>
        <dbReference type="EMBL" id="GHO46018.1"/>
    </source>
</evidence>
<name>A0A8J3MTW1_9CHLR</name>
<dbReference type="PANTHER" id="PTHR42659:SF9">
    <property type="entry name" value="XANTHINE DEHYDROGENASE FAD-BINDING SUBUNIT XDHB-RELATED"/>
    <property type="match status" value="1"/>
</dbReference>
<gene>
    <name evidence="2" type="ORF">KSX_41810</name>
</gene>
<dbReference type="RefSeq" id="WP_220195425.1">
    <property type="nucleotide sequence ID" value="NZ_BNJF01000002.1"/>
</dbReference>
<dbReference type="InterPro" id="IPR016169">
    <property type="entry name" value="FAD-bd_PCMH_sub2"/>
</dbReference>
<dbReference type="InterPro" id="IPR051312">
    <property type="entry name" value="Diverse_Substr_Oxidored"/>
</dbReference>
<organism evidence="2 3">
    <name type="scientific">Ktedonospora formicarum</name>
    <dbReference type="NCBI Taxonomy" id="2778364"/>
    <lineage>
        <taxon>Bacteria</taxon>
        <taxon>Bacillati</taxon>
        <taxon>Chloroflexota</taxon>
        <taxon>Ktedonobacteria</taxon>
        <taxon>Ktedonobacterales</taxon>
        <taxon>Ktedonobacteraceae</taxon>
        <taxon>Ktedonospora</taxon>
    </lineage>
</organism>
<evidence type="ECO:0000313" key="3">
    <source>
        <dbReference type="Proteomes" id="UP000612362"/>
    </source>
</evidence>
<dbReference type="Pfam" id="PF00941">
    <property type="entry name" value="FAD_binding_5"/>
    <property type="match status" value="1"/>
</dbReference>
<accession>A0A8J3MTW1</accession>
<sequence>MDLTTIKEVKRPESVDMVAWREGYAWLAGGTWLFSEPQLTIDTLIDLEQLHWPALQISEEGLDIAATCPIVELERFVAPPQWIATSLLNKCCHSFLASFKVLNTATVGGNICMSLPAGPMISLTIALEGIYTLWPREGSPRQIPAVQFVTGNHMNVLQPGELLRSIYLPVTALTRRFAFRRLSSTHFGRSTSLIIGTQDRHKDDLLLTITAATSRPVQLRFDQVPSTHELRSCIETTIPETLYFDDPYGTSAYRRHITYYYAEQIRAELAQKGAWA</sequence>
<dbReference type="PROSITE" id="PS51387">
    <property type="entry name" value="FAD_PCMH"/>
    <property type="match status" value="1"/>
</dbReference>
<feature type="domain" description="FAD-binding PCMH-type" evidence="1">
    <location>
        <begin position="1"/>
        <end position="173"/>
    </location>
</feature>
<proteinExistence type="predicted"/>
<dbReference type="PANTHER" id="PTHR42659">
    <property type="entry name" value="XANTHINE DEHYDROGENASE SUBUNIT C-RELATED"/>
    <property type="match status" value="1"/>
</dbReference>
<dbReference type="InterPro" id="IPR016166">
    <property type="entry name" value="FAD-bd_PCMH"/>
</dbReference>
<dbReference type="Proteomes" id="UP000612362">
    <property type="component" value="Unassembled WGS sequence"/>
</dbReference>
<dbReference type="Gene3D" id="3.30.465.10">
    <property type="match status" value="1"/>
</dbReference>
<dbReference type="GO" id="GO:0071949">
    <property type="term" value="F:FAD binding"/>
    <property type="evidence" value="ECO:0007669"/>
    <property type="project" value="InterPro"/>
</dbReference>
<dbReference type="EMBL" id="BNJF01000002">
    <property type="protein sequence ID" value="GHO46018.1"/>
    <property type="molecule type" value="Genomic_DNA"/>
</dbReference>
<protein>
    <submittedName>
        <fullName evidence="2">FAD-binding molybdopterin dehydrogenase</fullName>
    </submittedName>
</protein>
<comment type="caution">
    <text evidence="2">The sequence shown here is derived from an EMBL/GenBank/DDBJ whole genome shotgun (WGS) entry which is preliminary data.</text>
</comment>
<dbReference type="GO" id="GO:0016491">
    <property type="term" value="F:oxidoreductase activity"/>
    <property type="evidence" value="ECO:0007669"/>
    <property type="project" value="InterPro"/>
</dbReference>